<keyword evidence="2" id="KW-1185">Reference proteome</keyword>
<organism evidence="1 2">
    <name type="scientific">Naganishia adeliensis</name>
    <dbReference type="NCBI Taxonomy" id="92952"/>
    <lineage>
        <taxon>Eukaryota</taxon>
        <taxon>Fungi</taxon>
        <taxon>Dikarya</taxon>
        <taxon>Basidiomycota</taxon>
        <taxon>Agaricomycotina</taxon>
        <taxon>Tremellomycetes</taxon>
        <taxon>Filobasidiales</taxon>
        <taxon>Filobasidiaceae</taxon>
        <taxon>Naganishia</taxon>
    </lineage>
</organism>
<sequence length="271" mass="29204">MTKQVTATFTKTVTVSPAAATTAKTTAASSSKPAASASTSKASLSARAIATSKPAVKKAGLAYNWEFNQNWSPWTDTAGSKVSWGYSWDAHPMLNFPTSKLNFVPMLHGNAADKIQWFKSQIPNFPGWAVTHLLSFNEPDMSGDVGGSNITPAQAAIDHQNVFNSTVSLKYKIGAPAVARGSKAWLQGEMYAAFGKPLWITEFAAMDFATGYSATAAEAQAFQNAVIPWLESTNMVERYSWFGLFNNWNNGNALVNSDGSVNALGKFYMTK</sequence>
<reference evidence="1" key="1">
    <citation type="submission" date="2023-04" db="EMBL/GenBank/DDBJ databases">
        <title>Draft Genome sequencing of Naganishia species isolated from polar environments using Oxford Nanopore Technology.</title>
        <authorList>
            <person name="Leo P."/>
            <person name="Venkateswaran K."/>
        </authorList>
    </citation>
    <scope>NUCLEOTIDE SEQUENCE</scope>
    <source>
        <strain evidence="1">MNA-CCFEE 5262</strain>
    </source>
</reference>
<gene>
    <name evidence="1" type="ORF">QFC20_000348</name>
</gene>
<evidence type="ECO:0000313" key="2">
    <source>
        <dbReference type="Proteomes" id="UP001230649"/>
    </source>
</evidence>
<evidence type="ECO:0000313" key="1">
    <source>
        <dbReference type="EMBL" id="KAJ9117204.1"/>
    </source>
</evidence>
<comment type="caution">
    <text evidence="1">The sequence shown here is derived from an EMBL/GenBank/DDBJ whole genome shotgun (WGS) entry which is preliminary data.</text>
</comment>
<dbReference type="EMBL" id="JASBWS010000002">
    <property type="protein sequence ID" value="KAJ9117204.1"/>
    <property type="molecule type" value="Genomic_DNA"/>
</dbReference>
<protein>
    <submittedName>
        <fullName evidence="1">Uncharacterized protein</fullName>
    </submittedName>
</protein>
<accession>A0ACC2WZH9</accession>
<name>A0ACC2WZH9_9TREE</name>
<proteinExistence type="predicted"/>
<dbReference type="Proteomes" id="UP001230649">
    <property type="component" value="Unassembled WGS sequence"/>
</dbReference>